<keyword evidence="2" id="KW-1185">Reference proteome</keyword>
<dbReference type="EMBL" id="JAUSZI010000002">
    <property type="protein sequence ID" value="MDQ1028725.1"/>
    <property type="molecule type" value="Genomic_DNA"/>
</dbReference>
<reference evidence="1 2" key="1">
    <citation type="submission" date="2023-07" db="EMBL/GenBank/DDBJ databases">
        <title>Comparative genomics of wheat-associated soil bacteria to identify genetic determinants of phenazine resistance.</title>
        <authorList>
            <person name="Mouncey N."/>
        </authorList>
    </citation>
    <scope>NUCLEOTIDE SEQUENCE [LARGE SCALE GENOMIC DNA]</scope>
    <source>
        <strain evidence="1 2">V2I4</strain>
    </source>
</reference>
<comment type="caution">
    <text evidence="1">The sequence shown here is derived from an EMBL/GenBank/DDBJ whole genome shotgun (WGS) entry which is preliminary data.</text>
</comment>
<sequence length="138" mass="14975">MTDLQEEVSGLAMSLAAAMAFGLPPEKGMAELHGRFKEIIKGEGLSPGEVAYLRGKIEKWPPGYAEQWASGYAAGLAKGLAKGTLAVLEVRLLSISDDVRERITTCTDHARLDDWLDRAGTVERAEDLFRAGAELDQE</sequence>
<name>A0ABU0SYU5_9ACTN</name>
<evidence type="ECO:0000313" key="2">
    <source>
        <dbReference type="Proteomes" id="UP001230328"/>
    </source>
</evidence>
<gene>
    <name evidence="1" type="ORF">QF035_006307</name>
</gene>
<dbReference type="Proteomes" id="UP001230328">
    <property type="component" value="Unassembled WGS sequence"/>
</dbReference>
<evidence type="ECO:0000313" key="1">
    <source>
        <dbReference type="EMBL" id="MDQ1028725.1"/>
    </source>
</evidence>
<proteinExistence type="predicted"/>
<dbReference type="RefSeq" id="WP_307523806.1">
    <property type="nucleotide sequence ID" value="NZ_JAUSZI010000002.1"/>
</dbReference>
<accession>A0ABU0SYU5</accession>
<organism evidence="1 2">
    <name type="scientific">Streptomyces umbrinus</name>
    <dbReference type="NCBI Taxonomy" id="67370"/>
    <lineage>
        <taxon>Bacteria</taxon>
        <taxon>Bacillati</taxon>
        <taxon>Actinomycetota</taxon>
        <taxon>Actinomycetes</taxon>
        <taxon>Kitasatosporales</taxon>
        <taxon>Streptomycetaceae</taxon>
        <taxon>Streptomyces</taxon>
        <taxon>Streptomyces phaeochromogenes group</taxon>
    </lineage>
</organism>
<protein>
    <submittedName>
        <fullName evidence="1">Uncharacterized protein</fullName>
    </submittedName>
</protein>